<proteinExistence type="predicted"/>
<dbReference type="SUPFAM" id="SSF51735">
    <property type="entry name" value="NAD(P)-binding Rossmann-fold domains"/>
    <property type="match status" value="1"/>
</dbReference>
<dbReference type="CDD" id="cd08241">
    <property type="entry name" value="QOR1"/>
    <property type="match status" value="1"/>
</dbReference>
<feature type="domain" description="Enoyl reductase (ER)" evidence="1">
    <location>
        <begin position="11"/>
        <end position="323"/>
    </location>
</feature>
<evidence type="ECO:0000313" key="2">
    <source>
        <dbReference type="EMBL" id="MVA96235.1"/>
    </source>
</evidence>
<dbReference type="PANTHER" id="PTHR43677:SF4">
    <property type="entry name" value="QUINONE OXIDOREDUCTASE-LIKE PROTEIN 2"/>
    <property type="match status" value="1"/>
</dbReference>
<dbReference type="PANTHER" id="PTHR43677">
    <property type="entry name" value="SHORT-CHAIN DEHYDROGENASE/REDUCTASE"/>
    <property type="match status" value="1"/>
</dbReference>
<dbReference type="Pfam" id="PF08240">
    <property type="entry name" value="ADH_N"/>
    <property type="match status" value="1"/>
</dbReference>
<dbReference type="EMBL" id="WPHG01000001">
    <property type="protein sequence ID" value="MVA96235.1"/>
    <property type="molecule type" value="Genomic_DNA"/>
</dbReference>
<protein>
    <submittedName>
        <fullName evidence="2">Zinc-binding dehydrogenase</fullName>
    </submittedName>
</protein>
<dbReference type="InterPro" id="IPR051397">
    <property type="entry name" value="Zn-ADH-like_protein"/>
</dbReference>
<keyword evidence="3" id="KW-1185">Reference proteome</keyword>
<evidence type="ECO:0000259" key="1">
    <source>
        <dbReference type="SMART" id="SM00829"/>
    </source>
</evidence>
<dbReference type="Gene3D" id="3.90.180.10">
    <property type="entry name" value="Medium-chain alcohol dehydrogenases, catalytic domain"/>
    <property type="match status" value="1"/>
</dbReference>
<dbReference type="Proteomes" id="UP000463224">
    <property type="component" value="Unassembled WGS sequence"/>
</dbReference>
<dbReference type="SUPFAM" id="SSF50129">
    <property type="entry name" value="GroES-like"/>
    <property type="match status" value="1"/>
</dbReference>
<reference evidence="2 3" key="1">
    <citation type="submission" date="2019-12" db="EMBL/GenBank/DDBJ databases">
        <title>Nitratireductor arenosus sp. nov., Isolated from sea sand, Jeju island, South Korea.</title>
        <authorList>
            <person name="Kim W."/>
        </authorList>
    </citation>
    <scope>NUCLEOTIDE SEQUENCE [LARGE SCALE GENOMIC DNA]</scope>
    <source>
        <strain evidence="2 3">CAU 1489</strain>
    </source>
</reference>
<comment type="caution">
    <text evidence="2">The sequence shown here is derived from an EMBL/GenBank/DDBJ whole genome shotgun (WGS) entry which is preliminary data.</text>
</comment>
<dbReference type="InterPro" id="IPR013149">
    <property type="entry name" value="ADH-like_C"/>
</dbReference>
<dbReference type="Gene3D" id="3.40.50.720">
    <property type="entry name" value="NAD(P)-binding Rossmann-like Domain"/>
    <property type="match status" value="1"/>
</dbReference>
<dbReference type="Pfam" id="PF00107">
    <property type="entry name" value="ADH_zinc_N"/>
    <property type="match status" value="1"/>
</dbReference>
<evidence type="ECO:0000313" key="3">
    <source>
        <dbReference type="Proteomes" id="UP000463224"/>
    </source>
</evidence>
<organism evidence="2 3">
    <name type="scientific">Nitratireductor arenosus</name>
    <dbReference type="NCBI Taxonomy" id="2682096"/>
    <lineage>
        <taxon>Bacteria</taxon>
        <taxon>Pseudomonadati</taxon>
        <taxon>Pseudomonadota</taxon>
        <taxon>Alphaproteobacteria</taxon>
        <taxon>Hyphomicrobiales</taxon>
        <taxon>Phyllobacteriaceae</taxon>
        <taxon>Nitratireductor</taxon>
    </lineage>
</organism>
<dbReference type="InterPro" id="IPR011032">
    <property type="entry name" value="GroES-like_sf"/>
</dbReference>
<sequence>MKALVCRDYAGVSALRIEDIPEPELSGGSMIRVRIRAAAVNFPDSLIVAGKYQVKPPLPFTPGMELAGDVIEVGADVSDFAAGDRVCAVVTWGAFAQEIVLDASRAVKLPEKMSYEQGAAFPLTYMTAWHALVNRGQMKPGDNVLVLGASGGVGMAALDLCRHFGSHAIAGASSEEKLAACASMGAGTLVNYKEASLRETLKEKFGSAGIDIVLDMVGGDLAEPAFRSLGYGGRHLVVGFAQGSIPRLPLNLALLNERNILGVYWGSYAERNAGARTQVGALLTDLIVRGSLRPHVSDTGTLDSAVELLLRFQERSVIGKVVLTIN</sequence>
<dbReference type="InterPro" id="IPR036291">
    <property type="entry name" value="NAD(P)-bd_dom_sf"/>
</dbReference>
<dbReference type="AlphaFoldDB" id="A0A844QAH9"/>
<gene>
    <name evidence="2" type="ORF">GN330_03090</name>
</gene>
<accession>A0A844QAH9</accession>
<dbReference type="RefSeq" id="WP_156711198.1">
    <property type="nucleotide sequence ID" value="NZ_WPHG01000001.1"/>
</dbReference>
<dbReference type="GO" id="GO:0016491">
    <property type="term" value="F:oxidoreductase activity"/>
    <property type="evidence" value="ECO:0007669"/>
    <property type="project" value="InterPro"/>
</dbReference>
<dbReference type="SMART" id="SM00829">
    <property type="entry name" value="PKS_ER"/>
    <property type="match status" value="1"/>
</dbReference>
<name>A0A844QAH9_9HYPH</name>
<dbReference type="InterPro" id="IPR013154">
    <property type="entry name" value="ADH-like_N"/>
</dbReference>
<dbReference type="InterPro" id="IPR020843">
    <property type="entry name" value="ER"/>
</dbReference>